<dbReference type="AlphaFoldDB" id="A0A8K1JAM7"/>
<keyword evidence="1" id="KW-0812">Transmembrane</keyword>
<dbReference type="SUPFAM" id="SSF47789">
    <property type="entry name" value="C-terminal domain of RNA polymerase alpha subunit"/>
    <property type="match status" value="1"/>
</dbReference>
<keyword evidence="2" id="KW-0150">Chloroplast</keyword>
<geneLocation type="chloroplast" evidence="2"/>
<keyword evidence="1" id="KW-1133">Transmembrane helix</keyword>
<feature type="transmembrane region" description="Helical" evidence="1">
    <location>
        <begin position="116"/>
        <end position="138"/>
    </location>
</feature>
<feature type="transmembrane region" description="Helical" evidence="1">
    <location>
        <begin position="71"/>
        <end position="95"/>
    </location>
</feature>
<protein>
    <submittedName>
        <fullName evidence="2">Uncharacterized protein</fullName>
    </submittedName>
</protein>
<gene>
    <name evidence="2" type="primary">ORF619</name>
</gene>
<dbReference type="Gene3D" id="1.10.150.20">
    <property type="entry name" value="5' to 3' exonuclease, C-terminal subdomain"/>
    <property type="match status" value="1"/>
</dbReference>
<dbReference type="EMBL" id="MZ328079">
    <property type="protein sequence ID" value="UCS09895.1"/>
    <property type="molecule type" value="Genomic_DNA"/>
</dbReference>
<reference evidence="2" key="1">
    <citation type="submission" date="2021-06" db="EMBL/GenBank/DDBJ databases">
        <title>Complete chloroplast genome sequence and phylogenetic analysis of Vaccinium corymbosum.</title>
        <authorList>
            <person name="Niu J.Q."/>
            <person name="Miao X.R."/>
        </authorList>
    </citation>
    <scope>NUCLEOTIDE SEQUENCE</scope>
    <source>
        <tissue evidence="2">Leaves</tissue>
    </source>
</reference>
<keyword evidence="1" id="KW-0472">Membrane</keyword>
<name>A0A8K1JAM7_VACCO</name>
<feature type="transmembrane region" description="Helical" evidence="1">
    <location>
        <begin position="34"/>
        <end position="51"/>
    </location>
</feature>
<accession>A0A8K1JAM7</accession>
<evidence type="ECO:0000256" key="1">
    <source>
        <dbReference type="SAM" id="Phobius"/>
    </source>
</evidence>
<organism evidence="2">
    <name type="scientific">Vaccinium corymbosum</name>
    <name type="common">Highbush blueberry</name>
    <dbReference type="NCBI Taxonomy" id="69266"/>
    <lineage>
        <taxon>Eukaryota</taxon>
        <taxon>Viridiplantae</taxon>
        <taxon>Streptophyta</taxon>
        <taxon>Embryophyta</taxon>
        <taxon>Tracheophyta</taxon>
        <taxon>Spermatophyta</taxon>
        <taxon>Magnoliopsida</taxon>
        <taxon>eudicotyledons</taxon>
        <taxon>Gunneridae</taxon>
        <taxon>Pentapetalae</taxon>
        <taxon>asterids</taxon>
        <taxon>Ericales</taxon>
        <taxon>Ericaceae</taxon>
        <taxon>Vaccinioideae</taxon>
        <taxon>Vaccinieae</taxon>
        <taxon>Vaccinium</taxon>
    </lineage>
</organism>
<proteinExistence type="predicted"/>
<keyword evidence="2" id="KW-0934">Plastid</keyword>
<sequence>MNLFRFLVGFNNKLMKPIVTITTPMKNLMIRNQILIFHLIGLIVLVGYGFLPEKCRNKGADLSAMIGLTYYFLILVYFLEFLVKFLGLIAQYSFLIAEIKLKQKIPPFIMSKIAGVFLFIKIYFLILYYISLVTVFILKLNKIGKGIKHRLFFENRDPRSLTVEELNLSLNSVFILRKEVEQLTLSWKGKLNLDKLIITVLFTPEAIREIEGLDDQAKNQIFLKTYNFINTSYALTALFYSNHEKLKVKAWWYILFVIVTRKDPQFRFITELGLSTRVAILLLHRGIYMIEELVALVSNTQGCQYLLYSIDDLEYDDLLEIFTKLESWYVMVRKRKGPGFKFITQLDLSERLAVLLVSENLYTIDELKKTISKSKSCKALLEIEDFVDTDFVEIFTKVEWWYRLIRKRKDSVFQFITELGLSPRVTVLLLHQGINTVGQLKETVTIFPSRKALLEIKEFSAADFVEIFTKVERWYRLIRKRKDSVFQFITELGLSPRVTVLLLYQGIDTVSELKRTIKYLSSRRALLEIEDFLDEDFVEIFTKIEWWYRLIRKRKASVFHFITELGLSPRVTVLLLGKGLSTIDQLQLTLRDPEAREILIQMEDFETEHLLEIFKKVDW</sequence>
<evidence type="ECO:0000313" key="2">
    <source>
        <dbReference type="EMBL" id="UCS09895.1"/>
    </source>
</evidence>